<dbReference type="GeneID" id="89925715"/>
<dbReference type="Proteomes" id="UP001337655">
    <property type="component" value="Unassembled WGS sequence"/>
</dbReference>
<feature type="compositionally biased region" description="Polar residues" evidence="1">
    <location>
        <begin position="478"/>
        <end position="489"/>
    </location>
</feature>
<feature type="region of interest" description="Disordered" evidence="1">
    <location>
        <begin position="166"/>
        <end position="249"/>
    </location>
</feature>
<evidence type="ECO:0000256" key="1">
    <source>
        <dbReference type="SAM" id="MobiDB-lite"/>
    </source>
</evidence>
<feature type="compositionally biased region" description="Basic and acidic residues" evidence="1">
    <location>
        <begin position="294"/>
        <end position="304"/>
    </location>
</feature>
<evidence type="ECO:0000313" key="3">
    <source>
        <dbReference type="Proteomes" id="UP001337655"/>
    </source>
</evidence>
<feature type="region of interest" description="Disordered" evidence="1">
    <location>
        <begin position="290"/>
        <end position="334"/>
    </location>
</feature>
<comment type="caution">
    <text evidence="2">The sequence shown here is derived from an EMBL/GenBank/DDBJ whole genome shotgun (WGS) entry which is preliminary data.</text>
</comment>
<keyword evidence="3" id="KW-1185">Reference proteome</keyword>
<feature type="compositionally biased region" description="Low complexity" evidence="1">
    <location>
        <begin position="221"/>
        <end position="242"/>
    </location>
</feature>
<dbReference type="RefSeq" id="XP_064660253.1">
    <property type="nucleotide sequence ID" value="XM_064801623.1"/>
</dbReference>
<gene>
    <name evidence="2" type="ORF">LTR77_004369</name>
</gene>
<reference evidence="2 3" key="1">
    <citation type="submission" date="2023-08" db="EMBL/GenBank/DDBJ databases">
        <title>Black Yeasts Isolated from many extreme environments.</title>
        <authorList>
            <person name="Coleine C."/>
            <person name="Stajich J.E."/>
            <person name="Selbmann L."/>
        </authorList>
    </citation>
    <scope>NUCLEOTIDE SEQUENCE [LARGE SCALE GENOMIC DNA]</scope>
    <source>
        <strain evidence="2 3">CCFEE 5935</strain>
    </source>
</reference>
<feature type="region of interest" description="Disordered" evidence="1">
    <location>
        <begin position="371"/>
        <end position="408"/>
    </location>
</feature>
<feature type="compositionally biased region" description="Polar residues" evidence="1">
    <location>
        <begin position="456"/>
        <end position="468"/>
    </location>
</feature>
<feature type="compositionally biased region" description="Polar residues" evidence="1">
    <location>
        <begin position="376"/>
        <end position="408"/>
    </location>
</feature>
<name>A0AAV9PD99_9PEZI</name>
<feature type="compositionally biased region" description="Polar residues" evidence="1">
    <location>
        <begin position="316"/>
        <end position="326"/>
    </location>
</feature>
<protein>
    <submittedName>
        <fullName evidence="2">Uncharacterized protein</fullName>
    </submittedName>
</protein>
<dbReference type="AlphaFoldDB" id="A0AAV9PD99"/>
<organism evidence="2 3">
    <name type="scientific">Saxophila tyrrhenica</name>
    <dbReference type="NCBI Taxonomy" id="1690608"/>
    <lineage>
        <taxon>Eukaryota</taxon>
        <taxon>Fungi</taxon>
        <taxon>Dikarya</taxon>
        <taxon>Ascomycota</taxon>
        <taxon>Pezizomycotina</taxon>
        <taxon>Dothideomycetes</taxon>
        <taxon>Dothideomycetidae</taxon>
        <taxon>Mycosphaerellales</taxon>
        <taxon>Extremaceae</taxon>
        <taxon>Saxophila</taxon>
    </lineage>
</organism>
<evidence type="ECO:0000313" key="2">
    <source>
        <dbReference type="EMBL" id="KAK5171225.1"/>
    </source>
</evidence>
<feature type="compositionally biased region" description="Pro residues" evidence="1">
    <location>
        <begin position="518"/>
        <end position="531"/>
    </location>
</feature>
<sequence>MTRPRAAVCYPCTAEGNHDVSGHHDHAEGDPEKTRKLTYLVSQCDMNARYPQQCTRCFEKNRRRTAPPYLTCDPTRTTIAEFQASKAANLARERKRTAYQQQQQTYQQNQQTQQGYQFMPSMQHIPFAQPYPVNPAYQPANFTPQNFVPITYNFVPSQVPSNHGLHFFSGNMGGAPLPPPPPPLTLSTNKNSTKQRKRRAQLGALKAASQANQYGQPPPQQGMGQSPQQGMAQPPQSMGQQSYQSMAAPTNSYANWRPACRGTDSLEEQKLLQQQAAELKLRRIQAQLADETNADSRNRHDQQRHIRNAQGRTHIGSESCSSTNFGNRDGSLRPTLRGHHVEYTGTSDAESGITVLEGPEGRNRYGGARMRGSDLSIGNPSHFRNNGNNFNARPDNASSSGAQMNNNTLKRPEFQPAANTAAQNNNVSARPEHHADPRNVKLPDGNNRNNRLELQPPSTSAGLNNNVNARPKHPAEPSCSNQRVGNDSLNRPGIRPAMSSGGPNINVNARPEFHVDPSPSPRPAPPHPVMK</sequence>
<accession>A0AAV9PD99</accession>
<feature type="compositionally biased region" description="Basic and acidic residues" evidence="1">
    <location>
        <begin position="430"/>
        <end position="441"/>
    </location>
</feature>
<proteinExistence type="predicted"/>
<feature type="region of interest" description="Disordered" evidence="1">
    <location>
        <begin position="421"/>
        <end position="531"/>
    </location>
</feature>
<dbReference type="EMBL" id="JAVRRT010000006">
    <property type="protein sequence ID" value="KAK5171225.1"/>
    <property type="molecule type" value="Genomic_DNA"/>
</dbReference>